<feature type="domain" description="Glycosyltransferase 2-like" evidence="1">
    <location>
        <begin position="13"/>
        <end position="136"/>
    </location>
</feature>
<dbReference type="CDD" id="cd00761">
    <property type="entry name" value="Glyco_tranf_GTA_type"/>
    <property type="match status" value="1"/>
</dbReference>
<sequence>DRKVESNGLAVAIIVPCRNVSTTIAKTMKALMEQDFALPYRVIAVNDGSSDNTLAILKAFEDRHPDKLIVISQDAGNLCVARNAAMPLALEAEYVGFSDGDDVPHVDFISSLYGLAKRTGADCACMNYRIVKNGIARDNDQFSPARKR</sequence>
<feature type="non-terminal residue" evidence="2">
    <location>
        <position position="1"/>
    </location>
</feature>
<name>A0A060BS52_9BACT</name>
<evidence type="ECO:0000313" key="2">
    <source>
        <dbReference type="EMBL" id="AIA83645.1"/>
    </source>
</evidence>
<dbReference type="PANTHER" id="PTHR22916:SF3">
    <property type="entry name" value="UDP-GLCNAC:BETAGAL BETA-1,3-N-ACETYLGLUCOSAMINYLTRANSFERASE-LIKE PROTEIN 1"/>
    <property type="match status" value="1"/>
</dbReference>
<accession>A0A060BS52</accession>
<dbReference type="AlphaFoldDB" id="A0A060BS52"/>
<protein>
    <submittedName>
        <fullName evidence="2">Glycos_transf_2</fullName>
    </submittedName>
</protein>
<dbReference type="InterPro" id="IPR029044">
    <property type="entry name" value="Nucleotide-diphossugar_trans"/>
</dbReference>
<dbReference type="PANTHER" id="PTHR22916">
    <property type="entry name" value="GLYCOSYLTRANSFERASE"/>
    <property type="match status" value="1"/>
</dbReference>
<organism evidence="2">
    <name type="scientific">uncultured Arcobacter sp</name>
    <dbReference type="NCBI Taxonomy" id="165434"/>
    <lineage>
        <taxon>Bacteria</taxon>
        <taxon>Pseudomonadati</taxon>
        <taxon>Campylobacterota</taxon>
        <taxon>Epsilonproteobacteria</taxon>
        <taxon>Campylobacterales</taxon>
        <taxon>Arcobacteraceae</taxon>
        <taxon>Arcobacter</taxon>
        <taxon>environmental samples</taxon>
    </lineage>
</organism>
<dbReference type="Pfam" id="PF00535">
    <property type="entry name" value="Glycos_transf_2"/>
    <property type="match status" value="1"/>
</dbReference>
<reference evidence="2" key="1">
    <citation type="journal article" date="2013" name="Environ. Microbiol.">
        <title>Seasonally variable intestinal metagenomes of the red palm weevil (Rhynchophorus ferrugineus).</title>
        <authorList>
            <person name="Jia S."/>
            <person name="Zhang X."/>
            <person name="Zhang G."/>
            <person name="Yin A."/>
            <person name="Zhang S."/>
            <person name="Li F."/>
            <person name="Wang L."/>
            <person name="Zhao D."/>
            <person name="Yun Q."/>
            <person name="Tala"/>
            <person name="Wang J."/>
            <person name="Sun G."/>
            <person name="Baabdullah M."/>
            <person name="Yu X."/>
            <person name="Hu S."/>
            <person name="Al-Mssallem I.S."/>
            <person name="Yu J."/>
        </authorList>
    </citation>
    <scope>NUCLEOTIDE SEQUENCE</scope>
</reference>
<dbReference type="GO" id="GO:0016758">
    <property type="term" value="F:hexosyltransferase activity"/>
    <property type="evidence" value="ECO:0007669"/>
    <property type="project" value="UniProtKB-ARBA"/>
</dbReference>
<evidence type="ECO:0000259" key="1">
    <source>
        <dbReference type="Pfam" id="PF00535"/>
    </source>
</evidence>
<dbReference type="SUPFAM" id="SSF53448">
    <property type="entry name" value="Nucleotide-diphospho-sugar transferases"/>
    <property type="match status" value="1"/>
</dbReference>
<dbReference type="Gene3D" id="3.90.550.10">
    <property type="entry name" value="Spore Coat Polysaccharide Biosynthesis Protein SpsA, Chain A"/>
    <property type="match status" value="1"/>
</dbReference>
<dbReference type="EMBL" id="KF116400">
    <property type="protein sequence ID" value="AIA83645.1"/>
    <property type="molecule type" value="Genomic_DNA"/>
</dbReference>
<dbReference type="InterPro" id="IPR001173">
    <property type="entry name" value="Glyco_trans_2-like"/>
</dbReference>
<proteinExistence type="predicted"/>